<comment type="caution">
    <text evidence="1">The sequence shown here is derived from an EMBL/GenBank/DDBJ whole genome shotgun (WGS) entry which is preliminary data.</text>
</comment>
<dbReference type="CDD" id="cd10451">
    <property type="entry name" value="GIY-YIG_LuxR_like"/>
    <property type="match status" value="1"/>
</dbReference>
<proteinExistence type="predicted"/>
<evidence type="ECO:0000313" key="1">
    <source>
        <dbReference type="EMBL" id="MPN25888.1"/>
    </source>
</evidence>
<dbReference type="Gene3D" id="3.40.1440.10">
    <property type="entry name" value="GIY-YIG endonuclease"/>
    <property type="match status" value="1"/>
</dbReference>
<protein>
    <recommendedName>
        <fullName evidence="2">GIY-YIG domain-containing protein</fullName>
    </recommendedName>
</protein>
<accession>A0A645GG51</accession>
<evidence type="ECO:0008006" key="2">
    <source>
        <dbReference type="Google" id="ProtNLM"/>
    </source>
</evidence>
<reference evidence="1" key="1">
    <citation type="submission" date="2019-08" db="EMBL/GenBank/DDBJ databases">
        <authorList>
            <person name="Kucharzyk K."/>
            <person name="Murdoch R.W."/>
            <person name="Higgins S."/>
            <person name="Loffler F."/>
        </authorList>
    </citation>
    <scope>NUCLEOTIDE SEQUENCE</scope>
</reference>
<gene>
    <name evidence="1" type="ORF">SDC9_173306</name>
</gene>
<sequence>MDKKALRKQYEEMRHPKGCFMLTCSISGEHYIGVTKDLDTIKQRIFFRLSVGALANLPSLQAAYANHGEDAFTFKILEFLPPMEKTEAIEENLAILLELYKEQVPQAKEIRV</sequence>
<dbReference type="SUPFAM" id="SSF82771">
    <property type="entry name" value="GIY-YIG endonuclease"/>
    <property type="match status" value="1"/>
</dbReference>
<organism evidence="1">
    <name type="scientific">bioreactor metagenome</name>
    <dbReference type="NCBI Taxonomy" id="1076179"/>
    <lineage>
        <taxon>unclassified sequences</taxon>
        <taxon>metagenomes</taxon>
        <taxon>ecological metagenomes</taxon>
    </lineage>
</organism>
<dbReference type="EMBL" id="VSSQ01075231">
    <property type="protein sequence ID" value="MPN25888.1"/>
    <property type="molecule type" value="Genomic_DNA"/>
</dbReference>
<dbReference type="InterPro" id="IPR035901">
    <property type="entry name" value="GIY-YIG_endonuc_sf"/>
</dbReference>
<dbReference type="AlphaFoldDB" id="A0A645GG51"/>
<name>A0A645GG51_9ZZZZ</name>